<gene>
    <name evidence="2" type="ORF">HELGO_WM13074</name>
</gene>
<keyword evidence="1" id="KW-1133">Transmembrane helix</keyword>
<evidence type="ECO:0000256" key="1">
    <source>
        <dbReference type="SAM" id="Phobius"/>
    </source>
</evidence>
<evidence type="ECO:0000313" key="2">
    <source>
        <dbReference type="EMBL" id="CAA6806636.1"/>
    </source>
</evidence>
<organism evidence="2">
    <name type="scientific">uncultured Sulfurovum sp</name>
    <dbReference type="NCBI Taxonomy" id="269237"/>
    <lineage>
        <taxon>Bacteria</taxon>
        <taxon>Pseudomonadati</taxon>
        <taxon>Campylobacterota</taxon>
        <taxon>Epsilonproteobacteria</taxon>
        <taxon>Campylobacterales</taxon>
        <taxon>Sulfurovaceae</taxon>
        <taxon>Sulfurovum</taxon>
        <taxon>environmental samples</taxon>
    </lineage>
</organism>
<accession>A0A6S6SGS8</accession>
<dbReference type="EMBL" id="CACVAX010000014">
    <property type="protein sequence ID" value="CAA6806636.1"/>
    <property type="molecule type" value="Genomic_DNA"/>
</dbReference>
<reference evidence="2" key="1">
    <citation type="submission" date="2020-01" db="EMBL/GenBank/DDBJ databases">
        <authorList>
            <person name="Meier V. D."/>
            <person name="Meier V D."/>
        </authorList>
    </citation>
    <scope>NUCLEOTIDE SEQUENCE</scope>
    <source>
        <strain evidence="2">HLG_WM_MAG_04</strain>
    </source>
</reference>
<sequence length="46" mass="5386">MKLTDEPTMDTIDDYNNNETPEKRRTIYLIMGALIFVGIVSYVYLK</sequence>
<dbReference type="AlphaFoldDB" id="A0A6S6SGS8"/>
<feature type="transmembrane region" description="Helical" evidence="1">
    <location>
        <begin position="26"/>
        <end position="45"/>
    </location>
</feature>
<name>A0A6S6SGS8_9BACT</name>
<keyword evidence="1" id="KW-0472">Membrane</keyword>
<proteinExistence type="predicted"/>
<keyword evidence="1" id="KW-0812">Transmembrane</keyword>
<protein>
    <submittedName>
        <fullName evidence="2">Uncharacterized protein</fullName>
    </submittedName>
</protein>